<evidence type="ECO:0000313" key="2">
    <source>
        <dbReference type="EMBL" id="MEQ2161841.1"/>
    </source>
</evidence>
<evidence type="ECO:0000313" key="3">
    <source>
        <dbReference type="Proteomes" id="UP001476798"/>
    </source>
</evidence>
<protein>
    <submittedName>
        <fullName evidence="2">Uncharacterized protein</fullName>
    </submittedName>
</protein>
<reference evidence="2 3" key="1">
    <citation type="submission" date="2021-06" db="EMBL/GenBank/DDBJ databases">
        <authorList>
            <person name="Palmer J.M."/>
        </authorList>
    </citation>
    <scope>NUCLEOTIDE SEQUENCE [LARGE SCALE GENOMIC DNA]</scope>
    <source>
        <strain evidence="2 3">GA_2019</strain>
        <tissue evidence="2">Muscle</tissue>
    </source>
</reference>
<organism evidence="2 3">
    <name type="scientific">Goodea atripinnis</name>
    <dbReference type="NCBI Taxonomy" id="208336"/>
    <lineage>
        <taxon>Eukaryota</taxon>
        <taxon>Metazoa</taxon>
        <taxon>Chordata</taxon>
        <taxon>Craniata</taxon>
        <taxon>Vertebrata</taxon>
        <taxon>Euteleostomi</taxon>
        <taxon>Actinopterygii</taxon>
        <taxon>Neopterygii</taxon>
        <taxon>Teleostei</taxon>
        <taxon>Neoteleostei</taxon>
        <taxon>Acanthomorphata</taxon>
        <taxon>Ovalentaria</taxon>
        <taxon>Atherinomorphae</taxon>
        <taxon>Cyprinodontiformes</taxon>
        <taxon>Goodeidae</taxon>
        <taxon>Goodea</taxon>
    </lineage>
</organism>
<proteinExistence type="predicted"/>
<gene>
    <name evidence="2" type="ORF">GOODEAATRI_013712</name>
</gene>
<feature type="compositionally biased region" description="Basic and acidic residues" evidence="1">
    <location>
        <begin position="1"/>
        <end position="17"/>
    </location>
</feature>
<sequence>MNSDEREMDKDSGKPKGDATLSYEEPICAKAAVEHFDGVVVTKTLLGGWSVTSAKLPNLRAWVVVLLSPQVVTEAEVDQECAEAEVWTVVGLQESEAQVDPVVSVVVGEVTVVDSEDVAAWTEEGSVEPDVEDRPWTEWVAEGEEEWDHLVARWI</sequence>
<feature type="region of interest" description="Disordered" evidence="1">
    <location>
        <begin position="1"/>
        <end position="20"/>
    </location>
</feature>
<evidence type="ECO:0000256" key="1">
    <source>
        <dbReference type="SAM" id="MobiDB-lite"/>
    </source>
</evidence>
<accession>A0ABV0MRU3</accession>
<dbReference type="EMBL" id="JAHRIO010010931">
    <property type="protein sequence ID" value="MEQ2161841.1"/>
    <property type="molecule type" value="Genomic_DNA"/>
</dbReference>
<dbReference type="Proteomes" id="UP001476798">
    <property type="component" value="Unassembled WGS sequence"/>
</dbReference>
<comment type="caution">
    <text evidence="2">The sequence shown here is derived from an EMBL/GenBank/DDBJ whole genome shotgun (WGS) entry which is preliminary data.</text>
</comment>
<name>A0ABV0MRU3_9TELE</name>
<keyword evidence="3" id="KW-1185">Reference proteome</keyword>